<reference evidence="10 11" key="1">
    <citation type="submission" date="2020-02" db="EMBL/GenBank/DDBJ databases">
        <authorList>
            <person name="Rodrigo-Torres L."/>
            <person name="Arahal R. D."/>
            <person name="Lucena T."/>
        </authorList>
    </citation>
    <scope>NUCLEOTIDE SEQUENCE [LARGE SCALE GENOMIC DNA]</scope>
    <source>
        <strain evidence="10 11">CECT 9734</strain>
    </source>
</reference>
<evidence type="ECO:0000256" key="4">
    <source>
        <dbReference type="ARBA" id="ARBA00022801"/>
    </source>
</evidence>
<organism evidence="10 11">
    <name type="scientific">Pseudidiomarina piscicola</name>
    <dbReference type="NCBI Taxonomy" id="2614830"/>
    <lineage>
        <taxon>Bacteria</taxon>
        <taxon>Pseudomonadati</taxon>
        <taxon>Pseudomonadota</taxon>
        <taxon>Gammaproteobacteria</taxon>
        <taxon>Alteromonadales</taxon>
        <taxon>Idiomarinaceae</taxon>
        <taxon>Pseudidiomarina</taxon>
    </lineage>
</organism>
<comment type="catalytic activity">
    <reaction evidence="1">
        <text>Endohydrolysis of (1-&gt;4)-beta-D-glucosidic linkages in cellulose, lichenin and cereal beta-D-glucans.</text>
        <dbReference type="EC" id="3.2.1.4"/>
    </reaction>
</comment>
<keyword evidence="4 9" id="KW-0378">Hydrolase</keyword>
<evidence type="ECO:0000256" key="7">
    <source>
        <dbReference type="ARBA" id="ARBA00023326"/>
    </source>
</evidence>
<accession>A0A6S6WQT5</accession>
<evidence type="ECO:0000256" key="9">
    <source>
        <dbReference type="RuleBase" id="RU361167"/>
    </source>
</evidence>
<dbReference type="Gene3D" id="1.50.10.10">
    <property type="match status" value="1"/>
</dbReference>
<evidence type="ECO:0000313" key="11">
    <source>
        <dbReference type="Proteomes" id="UP000481517"/>
    </source>
</evidence>
<dbReference type="Proteomes" id="UP000481517">
    <property type="component" value="Unassembled WGS sequence"/>
</dbReference>
<keyword evidence="7 9" id="KW-0624">Polysaccharide degradation</keyword>
<feature type="active site" description="Nucleophile" evidence="8">
    <location>
        <position position="133"/>
    </location>
</feature>
<dbReference type="Pfam" id="PF01270">
    <property type="entry name" value="Glyco_hydro_8"/>
    <property type="match status" value="1"/>
</dbReference>
<protein>
    <recommendedName>
        <fullName evidence="9">Glucanase</fullName>
        <ecNumber evidence="9">3.2.1.-</ecNumber>
    </recommendedName>
</protein>
<comment type="similarity">
    <text evidence="2 9">Belongs to the glycosyl hydrolase 8 (cellulase D) family.</text>
</comment>
<evidence type="ECO:0000256" key="1">
    <source>
        <dbReference type="ARBA" id="ARBA00000966"/>
    </source>
</evidence>
<dbReference type="PRINTS" id="PR00735">
    <property type="entry name" value="GLHYDRLASE8"/>
</dbReference>
<keyword evidence="7 9" id="KW-0119">Carbohydrate metabolism</keyword>
<dbReference type="InterPro" id="IPR012341">
    <property type="entry name" value="6hp_glycosidase-like_sf"/>
</dbReference>
<sequence length="396" mass="44473">MKLTQGLQRLLKVAVVLVLAPGCSPEPVLDEPPAKPQALQFQYHYQRLVDDFIDGQGRVIDGADARLITTSEGQSYAMLFALLANDPATFRQLLQWTENNLAAGDLTQQLPAWLWGKQESGDWGVIDTNSASDADIVMAYALLQAGELWHEPRYLALGERMLWQIARYEIAKWQHRHYLLPGYFGFIEPLTNADEEASIKLNLSYYALPMLDYFANRTGDELWQQVYDSGLYLASLHEAGFASDWAILKETGELAENQQAEADYDAIRVYLWWAIAAKHDPLVERQLETFSGVVTSINELGSMPKSTNWRDGSYAGVGPIGFSSAVLPMLEQIAPQLAELERQRIVATDPSKYRQNYYDTMLLLYGVGSDQGCLVFAADGALKPQWEREECVYVGD</sequence>
<keyword evidence="6 9" id="KW-0326">Glycosidase</keyword>
<proteinExistence type="inferred from homology"/>
<evidence type="ECO:0000256" key="5">
    <source>
        <dbReference type="ARBA" id="ARBA00023001"/>
    </source>
</evidence>
<dbReference type="GO" id="GO:0008810">
    <property type="term" value="F:cellulase activity"/>
    <property type="evidence" value="ECO:0007669"/>
    <property type="project" value="UniProtKB-EC"/>
</dbReference>
<keyword evidence="3" id="KW-0732">Signal</keyword>
<keyword evidence="5" id="KW-0136">Cellulose degradation</keyword>
<evidence type="ECO:0000256" key="6">
    <source>
        <dbReference type="ARBA" id="ARBA00023295"/>
    </source>
</evidence>
<dbReference type="PROSITE" id="PS00812">
    <property type="entry name" value="GLYCOSYL_HYDROL_F8"/>
    <property type="match status" value="1"/>
</dbReference>
<dbReference type="InterPro" id="IPR002037">
    <property type="entry name" value="Glyco_hydro_8"/>
</dbReference>
<dbReference type="InterPro" id="IPR008928">
    <property type="entry name" value="6-hairpin_glycosidase_sf"/>
</dbReference>
<keyword evidence="11" id="KW-1185">Reference proteome</keyword>
<dbReference type="SUPFAM" id="SSF48208">
    <property type="entry name" value="Six-hairpin glycosidases"/>
    <property type="match status" value="1"/>
</dbReference>
<name>A0A6S6WQT5_9GAMM</name>
<dbReference type="EC" id="3.2.1.-" evidence="9"/>
<dbReference type="EMBL" id="CADCXY010000001">
    <property type="protein sequence ID" value="CAB0150154.1"/>
    <property type="molecule type" value="Genomic_DNA"/>
</dbReference>
<dbReference type="GO" id="GO:0030245">
    <property type="term" value="P:cellulose catabolic process"/>
    <property type="evidence" value="ECO:0007669"/>
    <property type="project" value="UniProtKB-KW"/>
</dbReference>
<dbReference type="RefSeq" id="WP_173919725.1">
    <property type="nucleotide sequence ID" value="NZ_CADCXY010000001.1"/>
</dbReference>
<dbReference type="AlphaFoldDB" id="A0A6S6WQT5"/>
<dbReference type="InterPro" id="IPR019834">
    <property type="entry name" value="Glyco_hydro_8_CS"/>
</dbReference>
<evidence type="ECO:0000256" key="2">
    <source>
        <dbReference type="ARBA" id="ARBA00009209"/>
    </source>
</evidence>
<evidence type="ECO:0000313" key="10">
    <source>
        <dbReference type="EMBL" id="CAB0150154.1"/>
    </source>
</evidence>
<dbReference type="NCBIfam" id="NF008305">
    <property type="entry name" value="PRK11097.1"/>
    <property type="match status" value="1"/>
</dbReference>
<evidence type="ECO:0000256" key="3">
    <source>
        <dbReference type="ARBA" id="ARBA00022729"/>
    </source>
</evidence>
<evidence type="ECO:0000256" key="8">
    <source>
        <dbReference type="PROSITE-ProRule" id="PRU10058"/>
    </source>
</evidence>
<gene>
    <name evidence="10" type="primary">bcsZ</name>
    <name evidence="10" type="ORF">PSI9734_00721</name>
</gene>